<dbReference type="eggNOG" id="ENOG502SDN7">
    <property type="taxonomic scope" value="Eukaryota"/>
</dbReference>
<dbReference type="OMA" id="QTFHYLE"/>
<dbReference type="InParanoid" id="E4V147"/>
<dbReference type="Pfam" id="PF12752">
    <property type="entry name" value="SUZ"/>
    <property type="match status" value="1"/>
</dbReference>
<keyword evidence="4" id="KW-1185">Reference proteome</keyword>
<dbReference type="HOGENOM" id="CLU_060774_0_0_1"/>
<feature type="domain" description="SUZ" evidence="2">
    <location>
        <begin position="59"/>
        <end position="159"/>
    </location>
</feature>
<dbReference type="RefSeq" id="XP_003170770.1">
    <property type="nucleotide sequence ID" value="XM_003170722.1"/>
</dbReference>
<dbReference type="STRING" id="535722.E4V147"/>
<gene>
    <name evidence="3" type="ORF">MGYG_06761</name>
</gene>
<feature type="compositionally biased region" description="Basic and acidic residues" evidence="1">
    <location>
        <begin position="198"/>
        <end position="208"/>
    </location>
</feature>
<accession>E4V147</accession>
<evidence type="ECO:0000259" key="2">
    <source>
        <dbReference type="PROSITE" id="PS51673"/>
    </source>
</evidence>
<feature type="region of interest" description="Disordered" evidence="1">
    <location>
        <begin position="1"/>
        <end position="48"/>
    </location>
</feature>
<dbReference type="Proteomes" id="UP000002669">
    <property type="component" value="Unassembled WGS sequence"/>
</dbReference>
<name>E4V147_ARTGP</name>
<dbReference type="PROSITE" id="PS51673">
    <property type="entry name" value="SUZ"/>
    <property type="match status" value="1"/>
</dbReference>
<organism evidence="4">
    <name type="scientific">Arthroderma gypseum (strain ATCC MYA-4604 / CBS 118893)</name>
    <name type="common">Microsporum gypseum</name>
    <dbReference type="NCBI Taxonomy" id="535722"/>
    <lineage>
        <taxon>Eukaryota</taxon>
        <taxon>Fungi</taxon>
        <taxon>Dikarya</taxon>
        <taxon>Ascomycota</taxon>
        <taxon>Pezizomycotina</taxon>
        <taxon>Eurotiomycetes</taxon>
        <taxon>Eurotiomycetidae</taxon>
        <taxon>Onygenales</taxon>
        <taxon>Arthrodermataceae</taxon>
        <taxon>Nannizzia</taxon>
    </lineage>
</organism>
<feature type="compositionally biased region" description="Acidic residues" evidence="1">
    <location>
        <begin position="110"/>
        <end position="119"/>
    </location>
</feature>
<dbReference type="VEuPathDB" id="FungiDB:MGYG_06761"/>
<sequence>MSRPNLVPDAWDEDWEGVADKPSQPSEPVPEKKLSTRAAKAQRRAEHAEFNRQLWADAEAPQTFHFLESRSTVPLKSEFKAPMKVLARKPQGNRSGLESGVQGLSMGDQDQVDNDDDEDFDRKPGQLTYEERVAKAQKEREEKQRKYEEVRERLFGSSTPGSGTSSPGNSTPPRQGQHQGGEGKRRGRNNRSNTGGNRESKERRERENANASPKTPGRLFDPNYSPKTNSSYVQRKEKERATGEPSREPHNSLSPSPSQPQLNLQSASPQPQVPIRNPRGPDPSGRGGFGGFPSRGGRG</sequence>
<feature type="compositionally biased region" description="Basic and acidic residues" evidence="1">
    <location>
        <begin position="234"/>
        <end position="250"/>
    </location>
</feature>
<reference evidence="4" key="1">
    <citation type="journal article" date="2012" name="MBio">
        <title>Comparative genome analysis of Trichophyton rubrum and related dermatophytes reveals candidate genes involved in infection.</title>
        <authorList>
            <person name="Martinez D.A."/>
            <person name="Oliver B.G."/>
            <person name="Graeser Y."/>
            <person name="Goldberg J.M."/>
            <person name="Li W."/>
            <person name="Martinez-Rossi N.M."/>
            <person name="Monod M."/>
            <person name="Shelest E."/>
            <person name="Barton R.C."/>
            <person name="Birch E."/>
            <person name="Brakhage A.A."/>
            <person name="Chen Z."/>
            <person name="Gurr S.J."/>
            <person name="Heiman D."/>
            <person name="Heitman J."/>
            <person name="Kosti I."/>
            <person name="Rossi A."/>
            <person name="Saif S."/>
            <person name="Samalova M."/>
            <person name="Saunders C.W."/>
            <person name="Shea T."/>
            <person name="Summerbell R.C."/>
            <person name="Xu J."/>
            <person name="Young S."/>
            <person name="Zeng Q."/>
            <person name="Birren B.W."/>
            <person name="Cuomo C.A."/>
            <person name="White T.C."/>
        </authorList>
    </citation>
    <scope>NUCLEOTIDE SEQUENCE [LARGE SCALE GENOMIC DNA]</scope>
    <source>
        <strain evidence="4">ATCC MYA-4604 / CBS 118893</strain>
    </source>
</reference>
<feature type="compositionally biased region" description="Low complexity" evidence="1">
    <location>
        <begin position="156"/>
        <end position="173"/>
    </location>
</feature>
<evidence type="ECO:0000256" key="1">
    <source>
        <dbReference type="SAM" id="MobiDB-lite"/>
    </source>
</evidence>
<dbReference type="EMBL" id="DS989827">
    <property type="protein sequence ID" value="EFR03762.1"/>
    <property type="molecule type" value="Genomic_DNA"/>
</dbReference>
<feature type="region of interest" description="Disordered" evidence="1">
    <location>
        <begin position="84"/>
        <end position="299"/>
    </location>
</feature>
<dbReference type="AlphaFoldDB" id="E4V147"/>
<dbReference type="InterPro" id="IPR024771">
    <property type="entry name" value="SUZ"/>
</dbReference>
<dbReference type="OrthoDB" id="5422283at2759"/>
<feature type="compositionally biased region" description="Low complexity" evidence="1">
    <location>
        <begin position="252"/>
        <end position="270"/>
    </location>
</feature>
<feature type="compositionally biased region" description="Basic and acidic residues" evidence="1">
    <location>
        <begin position="120"/>
        <end position="154"/>
    </location>
</feature>
<feature type="compositionally biased region" description="Gly residues" evidence="1">
    <location>
        <begin position="285"/>
        <end position="299"/>
    </location>
</feature>
<dbReference type="GeneID" id="10026013"/>
<evidence type="ECO:0000313" key="3">
    <source>
        <dbReference type="EMBL" id="EFR03762.1"/>
    </source>
</evidence>
<proteinExistence type="predicted"/>
<protein>
    <recommendedName>
        <fullName evidence="2">SUZ domain-containing protein</fullName>
    </recommendedName>
</protein>
<evidence type="ECO:0000313" key="4">
    <source>
        <dbReference type="Proteomes" id="UP000002669"/>
    </source>
</evidence>